<dbReference type="Proteomes" id="UP000196138">
    <property type="component" value="Chromosome"/>
</dbReference>
<feature type="compositionally biased region" description="Basic and acidic residues" evidence="1">
    <location>
        <begin position="204"/>
        <end position="221"/>
    </location>
</feature>
<proteinExistence type="predicted"/>
<evidence type="ECO:0000313" key="2">
    <source>
        <dbReference type="EMBL" id="ARU05827.1"/>
    </source>
</evidence>
<organism evidence="2 3">
    <name type="scientific">Comamonas serinivorans</name>
    <dbReference type="NCBI Taxonomy" id="1082851"/>
    <lineage>
        <taxon>Bacteria</taxon>
        <taxon>Pseudomonadati</taxon>
        <taxon>Pseudomonadota</taxon>
        <taxon>Betaproteobacteria</taxon>
        <taxon>Burkholderiales</taxon>
        <taxon>Comamonadaceae</taxon>
        <taxon>Comamonas</taxon>
    </lineage>
</organism>
<name>A0A1Y0EQ82_9BURK</name>
<keyword evidence="3" id="KW-1185">Reference proteome</keyword>
<protein>
    <recommendedName>
        <fullName evidence="4">DUF2726 domain-containing protein</fullName>
    </recommendedName>
</protein>
<evidence type="ECO:0008006" key="4">
    <source>
        <dbReference type="Google" id="ProtNLM"/>
    </source>
</evidence>
<gene>
    <name evidence="2" type="ORF">CCO03_15050</name>
</gene>
<evidence type="ECO:0000256" key="1">
    <source>
        <dbReference type="SAM" id="MobiDB-lite"/>
    </source>
</evidence>
<dbReference type="AlphaFoldDB" id="A0A1Y0EQ82"/>
<dbReference type="EMBL" id="CP021455">
    <property type="protein sequence ID" value="ARU05827.1"/>
    <property type="molecule type" value="Genomic_DNA"/>
</dbReference>
<feature type="region of interest" description="Disordered" evidence="1">
    <location>
        <begin position="204"/>
        <end position="230"/>
    </location>
</feature>
<reference evidence="2 3" key="1">
    <citation type="submission" date="2017-05" db="EMBL/GenBank/DDBJ databases">
        <authorList>
            <person name="Song R."/>
            <person name="Chenine A.L."/>
            <person name="Ruprecht R.M."/>
        </authorList>
    </citation>
    <scope>NUCLEOTIDE SEQUENCE [LARGE SCALE GENOMIC DNA]</scope>
    <source>
        <strain evidence="2 3">DSM 26136</strain>
    </source>
</reference>
<accession>A0A1Y0EQ82</accession>
<evidence type="ECO:0000313" key="3">
    <source>
        <dbReference type="Proteomes" id="UP000196138"/>
    </source>
</evidence>
<sequence>MAMLLGVAGLAAGAALNHVLARKRQARETPDTPSAPSLPEHWPLQPRAVVSHNESIIWRWLRASFPQHRVLVKLPFSRFTSPTDVQVARTHYHVLNGLYATFTIADRNGQVHGCIDLVGNNQAMSSAQHVKQGILADLGIAYEIIQGTALPSAAAIRVAILNHQDSDEADVTQRAPLQDEAEHQLQDARSHLLRLLDRQRDRRADFRPSELGDLSDLKDQDPPTSVWQQP</sequence>
<feature type="region of interest" description="Disordered" evidence="1">
    <location>
        <begin position="23"/>
        <end position="42"/>
    </location>
</feature>
<dbReference type="KEGG" id="cser:CCO03_15050"/>